<organism evidence="1 2">
    <name type="scientific">Persephonella marina (strain DSM 14350 / EX-H1)</name>
    <dbReference type="NCBI Taxonomy" id="123214"/>
    <lineage>
        <taxon>Bacteria</taxon>
        <taxon>Pseudomonadati</taxon>
        <taxon>Aquificota</taxon>
        <taxon>Aquificia</taxon>
        <taxon>Aquificales</taxon>
        <taxon>Hydrogenothermaceae</taxon>
        <taxon>Persephonella</taxon>
    </lineage>
</organism>
<dbReference type="Proteomes" id="UP000001366">
    <property type="component" value="Chromosome"/>
</dbReference>
<reference evidence="1 2" key="1">
    <citation type="journal article" date="2009" name="J. Bacteriol.">
        <title>Complete and draft genome sequences of six members of the Aquificales.</title>
        <authorList>
            <person name="Reysenbach A.L."/>
            <person name="Hamamura N."/>
            <person name="Podar M."/>
            <person name="Griffiths E."/>
            <person name="Ferreira S."/>
            <person name="Hochstein R."/>
            <person name="Heidelberg J."/>
            <person name="Johnson J."/>
            <person name="Mead D."/>
            <person name="Pohorille A."/>
            <person name="Sarmiento M."/>
            <person name="Schweighofer K."/>
            <person name="Seshadri R."/>
            <person name="Voytek M.A."/>
        </authorList>
    </citation>
    <scope>NUCLEOTIDE SEQUENCE [LARGE SCALE GENOMIC DNA]</scope>
    <source>
        <strain evidence="2">DSM 14350 / EX-H1</strain>
    </source>
</reference>
<dbReference type="KEGG" id="pmx:PERMA_0468"/>
<accession>C0QU94</accession>
<protein>
    <submittedName>
        <fullName evidence="1">Uncharacterized protein</fullName>
    </submittedName>
</protein>
<dbReference type="RefSeq" id="WP_012675849.1">
    <property type="nucleotide sequence ID" value="NC_012440.1"/>
</dbReference>
<dbReference type="HOGENOM" id="CLU_1244363_0_0_0"/>
<sequence>MFITDVGKLLDAQDKILTELGNLDEELIISGSFGFVRAYSQHRITDTIQIYTENPENVSEKLKDVIDIREVSISERWQIPEKVPQVSVSTVKDGINLKINLIKDIFQDMFEKTKLEIGLYLEDLEGIYHRILLDLINCPENILYAVDIAYIDDEYHLIDFIEIFSKNTGIKSDSVVESLKKLLEVMEKDRFSIDRTLREHSVNISSNVMKRWIKAKIEELSQ</sequence>
<proteinExistence type="predicted"/>
<evidence type="ECO:0000313" key="1">
    <source>
        <dbReference type="EMBL" id="ACO03610.1"/>
    </source>
</evidence>
<keyword evidence="2" id="KW-1185">Reference proteome</keyword>
<name>C0QU94_PERMH</name>
<dbReference type="EMBL" id="CP001230">
    <property type="protein sequence ID" value="ACO03610.1"/>
    <property type="molecule type" value="Genomic_DNA"/>
</dbReference>
<gene>
    <name evidence="1" type="ordered locus">PERMA_0468</name>
</gene>
<evidence type="ECO:0000313" key="2">
    <source>
        <dbReference type="Proteomes" id="UP000001366"/>
    </source>
</evidence>
<dbReference type="PaxDb" id="123214-PERMA_0468"/>
<dbReference type="AlphaFoldDB" id="C0QU94"/>